<proteinExistence type="predicted"/>
<gene>
    <name evidence="1" type="ORF">KZX47_05695</name>
</gene>
<accession>A0ABS6ZX60</accession>
<keyword evidence="2" id="KW-1185">Reference proteome</keyword>
<organism evidence="1 2">
    <name type="scientific">Thermus brevis</name>
    <dbReference type="NCBI Taxonomy" id="2862456"/>
    <lineage>
        <taxon>Bacteria</taxon>
        <taxon>Thermotogati</taxon>
        <taxon>Deinococcota</taxon>
        <taxon>Deinococci</taxon>
        <taxon>Thermales</taxon>
        <taxon>Thermaceae</taxon>
        <taxon>Thermus</taxon>
    </lineage>
</organism>
<evidence type="ECO:0000313" key="2">
    <source>
        <dbReference type="Proteomes" id="UP000724268"/>
    </source>
</evidence>
<comment type="caution">
    <text evidence="1">The sequence shown here is derived from an EMBL/GenBank/DDBJ whole genome shotgun (WGS) entry which is preliminary data.</text>
</comment>
<sequence length="144" mass="15573">MAGERVVSPTYIFTNGDVTLEGSVRTTPNVCAMYSPAPGSPPTVNCDITNGRSIPFHLDAGENGIIRLQGLPSTILGFLSGRRLEGSDTLIAKIIGGAYLVEGFDGLFWFYHDPSYAWISSLIPPSRWPGYRVLRMGKAAPWGP</sequence>
<protein>
    <submittedName>
        <fullName evidence="1">Uncharacterized protein</fullName>
    </submittedName>
</protein>
<dbReference type="EMBL" id="JAHXRS010000008">
    <property type="protein sequence ID" value="MBW6394646.1"/>
    <property type="molecule type" value="Genomic_DNA"/>
</dbReference>
<dbReference type="Proteomes" id="UP000724268">
    <property type="component" value="Unassembled WGS sequence"/>
</dbReference>
<reference evidence="1 2" key="1">
    <citation type="submission" date="2021-07" db="EMBL/GenBank/DDBJ databases">
        <title>Thermus aquaticus gen. n. and sp. n., a nonsporulating extreme thermophile.</title>
        <authorList>
            <person name="Hu C.-J."/>
            <person name="Li W.-J."/>
            <person name="Xian W.-D."/>
        </authorList>
    </citation>
    <scope>NUCLEOTIDE SEQUENCE [LARGE SCALE GENOMIC DNA]</scope>
    <source>
        <strain evidence="1 2">SYSU G05001</strain>
    </source>
</reference>
<name>A0ABS6ZX60_9DEIN</name>
<evidence type="ECO:0000313" key="1">
    <source>
        <dbReference type="EMBL" id="MBW6394646.1"/>
    </source>
</evidence>